<dbReference type="OrthoDB" id="9815856at2"/>
<keyword evidence="4" id="KW-0520">NAD</keyword>
<keyword evidence="3" id="KW-0560">Oxidoreductase</keyword>
<evidence type="ECO:0000256" key="4">
    <source>
        <dbReference type="ARBA" id="ARBA00023027"/>
    </source>
</evidence>
<dbReference type="GO" id="GO:0032259">
    <property type="term" value="P:methylation"/>
    <property type="evidence" value="ECO:0007669"/>
    <property type="project" value="UniProtKB-KW"/>
</dbReference>
<keyword evidence="7" id="KW-0489">Methyltransferase</keyword>
<dbReference type="RefSeq" id="WP_079648724.1">
    <property type="nucleotide sequence ID" value="NZ_FUYM01000005.1"/>
</dbReference>
<evidence type="ECO:0000256" key="1">
    <source>
        <dbReference type="ARBA" id="ARBA00005010"/>
    </source>
</evidence>
<dbReference type="SUPFAM" id="SSF75615">
    <property type="entry name" value="Siroheme synthase middle domains-like"/>
    <property type="match status" value="1"/>
</dbReference>
<dbReference type="Gene3D" id="3.30.160.110">
    <property type="entry name" value="Siroheme synthase, domain 2"/>
    <property type="match status" value="1"/>
</dbReference>
<dbReference type="PANTHER" id="PTHR35330:SF1">
    <property type="entry name" value="SIROHEME BIOSYNTHESIS PROTEIN MET8"/>
    <property type="match status" value="1"/>
</dbReference>
<keyword evidence="8" id="KW-1185">Reference proteome</keyword>
<comment type="pathway">
    <text evidence="1">Porphyrin-containing compound metabolism; siroheme biosynthesis; sirohydrochlorin from precorrin-2: step 1/1.</text>
</comment>
<dbReference type="InterPro" id="IPR036291">
    <property type="entry name" value="NAD(P)-bd_dom_sf"/>
</dbReference>
<organism evidence="7 8">
    <name type="scientific">Rhizorhabdus histidinilytica</name>
    <dbReference type="NCBI Taxonomy" id="439228"/>
    <lineage>
        <taxon>Bacteria</taxon>
        <taxon>Pseudomonadati</taxon>
        <taxon>Pseudomonadota</taxon>
        <taxon>Alphaproteobacteria</taxon>
        <taxon>Sphingomonadales</taxon>
        <taxon>Sphingomonadaceae</taxon>
        <taxon>Rhizorhabdus</taxon>
    </lineage>
</organism>
<evidence type="ECO:0000256" key="6">
    <source>
        <dbReference type="ARBA" id="ARBA00047561"/>
    </source>
</evidence>
<accession>A0A1T5DR84</accession>
<dbReference type="GO" id="GO:0008168">
    <property type="term" value="F:methyltransferase activity"/>
    <property type="evidence" value="ECO:0007669"/>
    <property type="project" value="UniProtKB-KW"/>
</dbReference>
<evidence type="ECO:0000256" key="5">
    <source>
        <dbReference type="ARBA" id="ARBA00023244"/>
    </source>
</evidence>
<dbReference type="InterPro" id="IPR028161">
    <property type="entry name" value="Met8-like"/>
</dbReference>
<dbReference type="EMBL" id="FUYM01000005">
    <property type="protein sequence ID" value="SKB73973.1"/>
    <property type="molecule type" value="Genomic_DNA"/>
</dbReference>
<sequence>MHSLPIFVDLRGRPVVLLGEGDAAEAKRRLIERAGGRPVGEAEGEDHGARLAFVACADEAEAAATAARLKARGLIVNVADRPALCDFTLPAIVDRDPVLLAIGTGGRSAGLAKALRQRIEALLPAGLGALAEALAAARARMRARWPDADSRRRAIDAALAEGGPLDPLGDGAAEAVDRWLAADHVEAADRIVPIRLRSADPDDLTLGEARLLGQADRLYHRPDVPQAILARARADAARHACAVPPAASGPGLSIDLGFA</sequence>
<dbReference type="Gene3D" id="3.40.50.720">
    <property type="entry name" value="NAD(P)-binding Rossmann-like Domain"/>
    <property type="match status" value="1"/>
</dbReference>
<proteinExistence type="predicted"/>
<reference evidence="8" key="1">
    <citation type="submission" date="2017-02" db="EMBL/GenBank/DDBJ databases">
        <authorList>
            <person name="Varghese N."/>
            <person name="Submissions S."/>
        </authorList>
    </citation>
    <scope>NUCLEOTIDE SEQUENCE [LARGE SCALE GENOMIC DNA]</scope>
    <source>
        <strain evidence="8">UM2</strain>
    </source>
</reference>
<dbReference type="UniPathway" id="UPA00262">
    <property type="reaction ID" value="UER00222"/>
</dbReference>
<keyword evidence="5" id="KW-0627">Porphyrin biosynthesis</keyword>
<dbReference type="InterPro" id="IPR006367">
    <property type="entry name" value="Sirohaem_synthase_N"/>
</dbReference>
<dbReference type="Pfam" id="PF13241">
    <property type="entry name" value="NAD_binding_7"/>
    <property type="match status" value="1"/>
</dbReference>
<gene>
    <name evidence="7" type="ORF">SAMN06295920_105372</name>
</gene>
<keyword evidence="7" id="KW-0808">Transferase</keyword>
<dbReference type="STRING" id="439228.SAMN06295920_105372"/>
<dbReference type="SUPFAM" id="SSF51735">
    <property type="entry name" value="NAD(P)-binding Rossmann-fold domains"/>
    <property type="match status" value="1"/>
</dbReference>
<name>A0A1T5DR84_9SPHN</name>
<evidence type="ECO:0000256" key="3">
    <source>
        <dbReference type="ARBA" id="ARBA00023002"/>
    </source>
</evidence>
<dbReference type="GO" id="GO:0019354">
    <property type="term" value="P:siroheme biosynthetic process"/>
    <property type="evidence" value="ECO:0007669"/>
    <property type="project" value="UniProtKB-UniPathway"/>
</dbReference>
<dbReference type="Proteomes" id="UP000189818">
    <property type="component" value="Unassembled WGS sequence"/>
</dbReference>
<dbReference type="NCBIfam" id="TIGR01470">
    <property type="entry name" value="cysG_Nterm"/>
    <property type="match status" value="1"/>
</dbReference>
<dbReference type="EC" id="1.3.1.76" evidence="2"/>
<dbReference type="AlphaFoldDB" id="A0A1T5DR84"/>
<protein>
    <recommendedName>
        <fullName evidence="2">precorrin-2 dehydrogenase</fullName>
        <ecNumber evidence="2">1.3.1.76</ecNumber>
    </recommendedName>
</protein>
<evidence type="ECO:0000256" key="2">
    <source>
        <dbReference type="ARBA" id="ARBA00012400"/>
    </source>
</evidence>
<evidence type="ECO:0000313" key="7">
    <source>
        <dbReference type="EMBL" id="SKB73973.1"/>
    </source>
</evidence>
<evidence type="ECO:0000313" key="8">
    <source>
        <dbReference type="Proteomes" id="UP000189818"/>
    </source>
</evidence>
<dbReference type="GO" id="GO:0043115">
    <property type="term" value="F:precorrin-2 dehydrogenase activity"/>
    <property type="evidence" value="ECO:0007669"/>
    <property type="project" value="UniProtKB-EC"/>
</dbReference>
<dbReference type="PANTHER" id="PTHR35330">
    <property type="entry name" value="SIROHEME BIOSYNTHESIS PROTEIN MET8"/>
    <property type="match status" value="1"/>
</dbReference>
<comment type="catalytic activity">
    <reaction evidence="6">
        <text>precorrin-2 + NAD(+) = sirohydrochlorin + NADH + 2 H(+)</text>
        <dbReference type="Rhea" id="RHEA:15613"/>
        <dbReference type="ChEBI" id="CHEBI:15378"/>
        <dbReference type="ChEBI" id="CHEBI:57540"/>
        <dbReference type="ChEBI" id="CHEBI:57945"/>
        <dbReference type="ChEBI" id="CHEBI:58351"/>
        <dbReference type="ChEBI" id="CHEBI:58827"/>
        <dbReference type="EC" id="1.3.1.76"/>
    </reaction>
</comment>
<dbReference type="GO" id="GO:0004325">
    <property type="term" value="F:ferrochelatase activity"/>
    <property type="evidence" value="ECO:0007669"/>
    <property type="project" value="InterPro"/>
</dbReference>